<proteinExistence type="predicted"/>
<keyword evidence="6" id="KW-0539">Nucleus</keyword>
<feature type="compositionally biased region" description="Basic and acidic residues" evidence="7">
    <location>
        <begin position="66"/>
        <end position="81"/>
    </location>
</feature>
<dbReference type="PANTHER" id="PTHR22812">
    <property type="entry name" value="CHROMOBOX PROTEIN"/>
    <property type="match status" value="1"/>
</dbReference>
<feature type="compositionally biased region" description="Acidic residues" evidence="7">
    <location>
        <begin position="45"/>
        <end position="57"/>
    </location>
</feature>
<dbReference type="Gene3D" id="2.40.50.40">
    <property type="match status" value="2"/>
</dbReference>
<dbReference type="GO" id="GO:0000792">
    <property type="term" value="C:heterochromatin"/>
    <property type="evidence" value="ECO:0007669"/>
    <property type="project" value="UniProtKB-ARBA"/>
</dbReference>
<dbReference type="Pfam" id="PF00385">
    <property type="entry name" value="Chromo"/>
    <property type="match status" value="1"/>
</dbReference>
<evidence type="ECO:0000313" key="9">
    <source>
        <dbReference type="EMBL" id="JAS55602.1"/>
    </source>
</evidence>
<keyword evidence="3" id="KW-0597">Phosphoprotein</keyword>
<organism evidence="9">
    <name type="scientific">Cuerna arida</name>
    <dbReference type="NCBI Taxonomy" id="1464854"/>
    <lineage>
        <taxon>Eukaryota</taxon>
        <taxon>Metazoa</taxon>
        <taxon>Ecdysozoa</taxon>
        <taxon>Arthropoda</taxon>
        <taxon>Hexapoda</taxon>
        <taxon>Insecta</taxon>
        <taxon>Pterygota</taxon>
        <taxon>Neoptera</taxon>
        <taxon>Paraneoptera</taxon>
        <taxon>Hemiptera</taxon>
        <taxon>Auchenorrhyncha</taxon>
        <taxon>Membracoidea</taxon>
        <taxon>Cicadellidae</taxon>
        <taxon>Cicadellinae</taxon>
        <taxon>Proconiini</taxon>
        <taxon>Cuerna</taxon>
    </lineage>
</organism>
<protein>
    <recommendedName>
        <fullName evidence="8">Chromo domain-containing protein</fullName>
    </recommendedName>
</protein>
<reference evidence="9" key="1">
    <citation type="submission" date="2015-11" db="EMBL/GenBank/DDBJ databases">
        <title>De novo transcriptome assembly of four potential Pierce s Disease insect vectors from Arizona vineyards.</title>
        <authorList>
            <person name="Tassone E.E."/>
        </authorList>
    </citation>
    <scope>NUCLEOTIDE SEQUENCE</scope>
</reference>
<evidence type="ECO:0000256" key="2">
    <source>
        <dbReference type="ARBA" id="ARBA00022499"/>
    </source>
</evidence>
<gene>
    <name evidence="9" type="ORF">g.26823</name>
</gene>
<keyword evidence="5" id="KW-0832">Ubl conjugation</keyword>
<dbReference type="CDD" id="cd18631">
    <property type="entry name" value="CD_HP1_like"/>
    <property type="match status" value="1"/>
</dbReference>
<sequence>MKTKEPSPGPELPVEEEEFSVEKVLDRRIRNGRVEFLLKWKGYSDEDNTWEPEENLDCPDLIQQFEEARKKREAAKKEGDTKKRKATSSTSSNEKVPEKSSPLKKRINIEEDNKPRGFERGLEPEKIIGATDSSGELMFLMKWKGTDEADLVPARQANVRCSQIVIQFYEERLTWHTSSHDEDENVKDVPY</sequence>
<evidence type="ECO:0000256" key="4">
    <source>
        <dbReference type="ARBA" id="ARBA00022737"/>
    </source>
</evidence>
<dbReference type="FunFam" id="2.40.50.40:FF:000007">
    <property type="entry name" value="Chromobox protein homolog 1"/>
    <property type="match status" value="1"/>
</dbReference>
<dbReference type="GO" id="GO:0003682">
    <property type="term" value="F:chromatin binding"/>
    <property type="evidence" value="ECO:0007669"/>
    <property type="project" value="UniProtKB-ARBA"/>
</dbReference>
<dbReference type="GO" id="GO:0031507">
    <property type="term" value="P:heterochromatin formation"/>
    <property type="evidence" value="ECO:0007669"/>
    <property type="project" value="UniProtKB-ARBA"/>
</dbReference>
<dbReference type="GO" id="GO:0005634">
    <property type="term" value="C:nucleus"/>
    <property type="evidence" value="ECO:0007669"/>
    <property type="project" value="UniProtKB-SubCell"/>
</dbReference>
<dbReference type="PROSITE" id="PS50013">
    <property type="entry name" value="CHROMO_2"/>
    <property type="match status" value="2"/>
</dbReference>
<dbReference type="SUPFAM" id="SSF54160">
    <property type="entry name" value="Chromo domain-like"/>
    <property type="match status" value="2"/>
</dbReference>
<dbReference type="InterPro" id="IPR000953">
    <property type="entry name" value="Chromo/chromo_shadow_dom"/>
</dbReference>
<dbReference type="InterPro" id="IPR023780">
    <property type="entry name" value="Chromo_domain"/>
</dbReference>
<dbReference type="EMBL" id="GECZ01014167">
    <property type="protein sequence ID" value="JAS55602.1"/>
    <property type="molecule type" value="Transcribed_RNA"/>
</dbReference>
<keyword evidence="2" id="KW-1017">Isopeptide bond</keyword>
<evidence type="ECO:0000259" key="8">
    <source>
        <dbReference type="PROSITE" id="PS50013"/>
    </source>
</evidence>
<evidence type="ECO:0000256" key="6">
    <source>
        <dbReference type="ARBA" id="ARBA00023242"/>
    </source>
</evidence>
<dbReference type="InterPro" id="IPR023779">
    <property type="entry name" value="Chromodomain_CS"/>
</dbReference>
<dbReference type="Pfam" id="PF01393">
    <property type="entry name" value="Chromo_shadow"/>
    <property type="match status" value="1"/>
</dbReference>
<feature type="region of interest" description="Disordered" evidence="7">
    <location>
        <begin position="45"/>
        <end position="126"/>
    </location>
</feature>
<dbReference type="SMART" id="SM00300">
    <property type="entry name" value="ChSh"/>
    <property type="match status" value="1"/>
</dbReference>
<evidence type="ECO:0000256" key="3">
    <source>
        <dbReference type="ARBA" id="ARBA00022553"/>
    </source>
</evidence>
<feature type="region of interest" description="Disordered" evidence="7">
    <location>
        <begin position="1"/>
        <end position="20"/>
    </location>
</feature>
<dbReference type="PRINTS" id="PR00504">
    <property type="entry name" value="CHROMODOMAIN"/>
</dbReference>
<dbReference type="InterPro" id="IPR017984">
    <property type="entry name" value="Chromo_dom_subgr"/>
</dbReference>
<feature type="domain" description="Chromo" evidence="8">
    <location>
        <begin position="19"/>
        <end position="77"/>
    </location>
</feature>
<dbReference type="AlphaFoldDB" id="A0A1B6FZJ5"/>
<dbReference type="PROSITE" id="PS00598">
    <property type="entry name" value="CHROMO_1"/>
    <property type="match status" value="1"/>
</dbReference>
<dbReference type="SMART" id="SM00298">
    <property type="entry name" value="CHROMO"/>
    <property type="match status" value="2"/>
</dbReference>
<dbReference type="FunFam" id="2.40.50.40:FF:000009">
    <property type="entry name" value="chromobox protein homolog 1"/>
    <property type="match status" value="1"/>
</dbReference>
<evidence type="ECO:0000256" key="5">
    <source>
        <dbReference type="ARBA" id="ARBA00022843"/>
    </source>
</evidence>
<accession>A0A1B6FZJ5</accession>
<evidence type="ECO:0000256" key="7">
    <source>
        <dbReference type="SAM" id="MobiDB-lite"/>
    </source>
</evidence>
<evidence type="ECO:0000256" key="1">
    <source>
        <dbReference type="ARBA" id="ARBA00004123"/>
    </source>
</evidence>
<feature type="compositionally biased region" description="Basic and acidic residues" evidence="7">
    <location>
        <begin position="107"/>
        <end position="126"/>
    </location>
</feature>
<name>A0A1B6FZJ5_9HEMI</name>
<dbReference type="InterPro" id="IPR051219">
    <property type="entry name" value="Heterochromatin_chromo-domain"/>
</dbReference>
<comment type="subcellular location">
    <subcellularLocation>
        <location evidence="1">Nucleus</location>
    </subcellularLocation>
</comment>
<dbReference type="InterPro" id="IPR016197">
    <property type="entry name" value="Chromo-like_dom_sf"/>
</dbReference>
<keyword evidence="4" id="KW-0677">Repeat</keyword>
<feature type="domain" description="Chromo" evidence="8">
    <location>
        <begin position="122"/>
        <end position="180"/>
    </location>
</feature>
<dbReference type="CDD" id="cd00034">
    <property type="entry name" value="CSD"/>
    <property type="match status" value="1"/>
</dbReference>
<dbReference type="InterPro" id="IPR008251">
    <property type="entry name" value="Chromo_shadow_dom"/>
</dbReference>